<evidence type="ECO:0000313" key="2">
    <source>
        <dbReference type="EMBL" id="KAB2605397.1"/>
    </source>
</evidence>
<dbReference type="PANTHER" id="PTHR36773">
    <property type="entry name" value="EXPRESSED PROTEIN"/>
    <property type="match status" value="1"/>
</dbReference>
<sequence>MAASESNHIDEHSAAATTIRFDSPVPLLRGPVRAGPPDDPSSGPYVLPFREPKSLGERVQSLRVQDRRAVRGRCQDRVRHWRIGKVKSDLKQREQCEEREMERCLTAANEKCGGFAKEKCLKPFREARIAGVNVNQAKRLVCWGTLADRSTWLNLIGLEKLGVLGSAMNYRAGELFGSDSEVDRVLAVGI</sequence>
<proteinExistence type="predicted"/>
<name>A0A5N5FR80_9ROSA</name>
<dbReference type="PANTHER" id="PTHR36773:SF1">
    <property type="entry name" value="EXPRESSED PROTEIN"/>
    <property type="match status" value="1"/>
</dbReference>
<organism evidence="2 3">
    <name type="scientific">Pyrus ussuriensis x Pyrus communis</name>
    <dbReference type="NCBI Taxonomy" id="2448454"/>
    <lineage>
        <taxon>Eukaryota</taxon>
        <taxon>Viridiplantae</taxon>
        <taxon>Streptophyta</taxon>
        <taxon>Embryophyta</taxon>
        <taxon>Tracheophyta</taxon>
        <taxon>Spermatophyta</taxon>
        <taxon>Magnoliopsida</taxon>
        <taxon>eudicotyledons</taxon>
        <taxon>Gunneridae</taxon>
        <taxon>Pentapetalae</taxon>
        <taxon>rosids</taxon>
        <taxon>fabids</taxon>
        <taxon>Rosales</taxon>
        <taxon>Rosaceae</taxon>
        <taxon>Amygdaloideae</taxon>
        <taxon>Maleae</taxon>
        <taxon>Pyrus</taxon>
    </lineage>
</organism>
<feature type="region of interest" description="Disordered" evidence="1">
    <location>
        <begin position="1"/>
        <end position="50"/>
    </location>
</feature>
<accession>A0A5N5FR80</accession>
<dbReference type="AlphaFoldDB" id="A0A5N5FR80"/>
<reference evidence="2 3" key="1">
    <citation type="submission" date="2019-09" db="EMBL/GenBank/DDBJ databases">
        <authorList>
            <person name="Ou C."/>
        </authorList>
    </citation>
    <scope>NUCLEOTIDE SEQUENCE [LARGE SCALE GENOMIC DNA]</scope>
    <source>
        <strain evidence="2">S2</strain>
        <tissue evidence="2">Leaf</tissue>
    </source>
</reference>
<reference evidence="2 3" key="3">
    <citation type="submission" date="2019-11" db="EMBL/GenBank/DDBJ databases">
        <title>A de novo genome assembly of a pear dwarfing rootstock.</title>
        <authorList>
            <person name="Wang F."/>
            <person name="Wang J."/>
            <person name="Li S."/>
            <person name="Zhang Y."/>
            <person name="Fang M."/>
            <person name="Ma L."/>
            <person name="Zhao Y."/>
            <person name="Jiang S."/>
        </authorList>
    </citation>
    <scope>NUCLEOTIDE SEQUENCE [LARGE SCALE GENOMIC DNA]</scope>
    <source>
        <strain evidence="2">S2</strain>
        <tissue evidence="2">Leaf</tissue>
    </source>
</reference>
<gene>
    <name evidence="2" type="ORF">D8674_005114</name>
</gene>
<evidence type="ECO:0000256" key="1">
    <source>
        <dbReference type="SAM" id="MobiDB-lite"/>
    </source>
</evidence>
<dbReference type="Proteomes" id="UP000327157">
    <property type="component" value="Chromosome 11"/>
</dbReference>
<reference evidence="3" key="2">
    <citation type="submission" date="2019-10" db="EMBL/GenBank/DDBJ databases">
        <title>A de novo genome assembly of a pear dwarfing rootstock.</title>
        <authorList>
            <person name="Wang F."/>
            <person name="Wang J."/>
            <person name="Li S."/>
            <person name="Zhang Y."/>
            <person name="Fang M."/>
            <person name="Ma L."/>
            <person name="Zhao Y."/>
            <person name="Jiang S."/>
        </authorList>
    </citation>
    <scope>NUCLEOTIDE SEQUENCE [LARGE SCALE GENOMIC DNA]</scope>
</reference>
<keyword evidence="3" id="KW-1185">Reference proteome</keyword>
<dbReference type="EMBL" id="SMOL01000559">
    <property type="protein sequence ID" value="KAB2605397.1"/>
    <property type="molecule type" value="Genomic_DNA"/>
</dbReference>
<evidence type="ECO:0000313" key="3">
    <source>
        <dbReference type="Proteomes" id="UP000327157"/>
    </source>
</evidence>
<dbReference type="GO" id="GO:0009536">
    <property type="term" value="C:plastid"/>
    <property type="evidence" value="ECO:0007669"/>
    <property type="project" value="TreeGrafter"/>
</dbReference>
<dbReference type="OrthoDB" id="1928518at2759"/>
<protein>
    <submittedName>
        <fullName evidence="2">Uncharacterized protein</fullName>
    </submittedName>
</protein>
<comment type="caution">
    <text evidence="2">The sequence shown here is derived from an EMBL/GenBank/DDBJ whole genome shotgun (WGS) entry which is preliminary data.</text>
</comment>